<feature type="domain" description="N-terminal Ras-GEF" evidence="5">
    <location>
        <begin position="357"/>
        <end position="488"/>
    </location>
</feature>
<accession>A0AAD5TVW0</accession>
<dbReference type="PANTHER" id="PTHR23113:SF348">
    <property type="entry name" value="GUANYL-NUCLEOTIDE EXCHANGE FACTOR RASGEF, PUTATIVE (AFU_ORTHOLOGUE AFUA_1G04700)-RELATED"/>
    <property type="match status" value="1"/>
</dbReference>
<dbReference type="PROSITE" id="PS50009">
    <property type="entry name" value="RASGEF_CAT"/>
    <property type="match status" value="1"/>
</dbReference>
<dbReference type="GO" id="GO:0005085">
    <property type="term" value="F:guanyl-nucleotide exchange factor activity"/>
    <property type="evidence" value="ECO:0007669"/>
    <property type="project" value="UniProtKB-KW"/>
</dbReference>
<evidence type="ECO:0000259" key="4">
    <source>
        <dbReference type="PROSITE" id="PS50009"/>
    </source>
</evidence>
<reference evidence="6" key="1">
    <citation type="submission" date="2020-05" db="EMBL/GenBank/DDBJ databases">
        <title>Phylogenomic resolution of chytrid fungi.</title>
        <authorList>
            <person name="Stajich J.E."/>
            <person name="Amses K."/>
            <person name="Simmons R."/>
            <person name="Seto K."/>
            <person name="Myers J."/>
            <person name="Bonds A."/>
            <person name="Quandt C.A."/>
            <person name="Barry K."/>
            <person name="Liu P."/>
            <person name="Grigoriev I."/>
            <person name="Longcore J.E."/>
            <person name="James T.Y."/>
        </authorList>
    </citation>
    <scope>NUCLEOTIDE SEQUENCE</scope>
    <source>
        <strain evidence="6">JEL0476</strain>
    </source>
</reference>
<dbReference type="PROSITE" id="PS50212">
    <property type="entry name" value="RASGEF_NTER"/>
    <property type="match status" value="1"/>
</dbReference>
<feature type="compositionally biased region" description="Basic and acidic residues" evidence="3">
    <location>
        <begin position="242"/>
        <end position="252"/>
    </location>
</feature>
<proteinExistence type="predicted"/>
<dbReference type="GO" id="GO:0005886">
    <property type="term" value="C:plasma membrane"/>
    <property type="evidence" value="ECO:0007669"/>
    <property type="project" value="TreeGrafter"/>
</dbReference>
<dbReference type="AlphaFoldDB" id="A0AAD5TVW0"/>
<dbReference type="PANTHER" id="PTHR23113">
    <property type="entry name" value="GUANINE NUCLEOTIDE EXCHANGE FACTOR"/>
    <property type="match status" value="1"/>
</dbReference>
<dbReference type="InterPro" id="IPR000651">
    <property type="entry name" value="Ras-like_Gua-exchang_fac_N"/>
</dbReference>
<feature type="domain" description="Ras-GEF" evidence="4">
    <location>
        <begin position="653"/>
        <end position="873"/>
    </location>
</feature>
<feature type="region of interest" description="Disordered" evidence="3">
    <location>
        <begin position="202"/>
        <end position="271"/>
    </location>
</feature>
<dbReference type="InterPro" id="IPR008937">
    <property type="entry name" value="Ras-like_GEF"/>
</dbReference>
<dbReference type="InterPro" id="IPR001895">
    <property type="entry name" value="RASGEF_cat_dom"/>
</dbReference>
<evidence type="ECO:0000313" key="7">
    <source>
        <dbReference type="Proteomes" id="UP001211065"/>
    </source>
</evidence>
<dbReference type="CDD" id="cd00155">
    <property type="entry name" value="RasGEF"/>
    <property type="match status" value="1"/>
</dbReference>
<dbReference type="Gene3D" id="3.40.50.300">
    <property type="entry name" value="P-loop containing nucleotide triphosphate hydrolases"/>
    <property type="match status" value="1"/>
</dbReference>
<evidence type="ECO:0000313" key="6">
    <source>
        <dbReference type="EMBL" id="KAJ3204388.1"/>
    </source>
</evidence>
<dbReference type="Pfam" id="PF00618">
    <property type="entry name" value="RasGEF_N"/>
    <property type="match status" value="1"/>
</dbReference>
<dbReference type="SMART" id="SM00147">
    <property type="entry name" value="RasGEF"/>
    <property type="match status" value="1"/>
</dbReference>
<dbReference type="SUPFAM" id="SSF48366">
    <property type="entry name" value="Ras GEF"/>
    <property type="match status" value="1"/>
</dbReference>
<dbReference type="Proteomes" id="UP001211065">
    <property type="component" value="Unassembled WGS sequence"/>
</dbReference>
<keyword evidence="1 2" id="KW-0344">Guanine-nucleotide releasing factor</keyword>
<dbReference type="Gene3D" id="1.20.870.10">
    <property type="entry name" value="Son of sevenless (SoS) protein Chain: S domain 1"/>
    <property type="match status" value="1"/>
</dbReference>
<dbReference type="InterPro" id="IPR027417">
    <property type="entry name" value="P-loop_NTPase"/>
</dbReference>
<comment type="caution">
    <text evidence="6">The sequence shown here is derived from an EMBL/GenBank/DDBJ whole genome shotgun (WGS) entry which is preliminary data.</text>
</comment>
<evidence type="ECO:0000256" key="3">
    <source>
        <dbReference type="SAM" id="MobiDB-lite"/>
    </source>
</evidence>
<evidence type="ECO:0000259" key="5">
    <source>
        <dbReference type="PROSITE" id="PS50212"/>
    </source>
</evidence>
<evidence type="ECO:0000256" key="1">
    <source>
        <dbReference type="ARBA" id="ARBA00022658"/>
    </source>
</evidence>
<dbReference type="InterPro" id="IPR023578">
    <property type="entry name" value="Ras_GEF_dom_sf"/>
</dbReference>
<name>A0AAD5TVW0_9FUNG</name>
<evidence type="ECO:0000256" key="2">
    <source>
        <dbReference type="PROSITE-ProRule" id="PRU00168"/>
    </source>
</evidence>
<dbReference type="Gene3D" id="1.10.840.10">
    <property type="entry name" value="Ras guanine-nucleotide exchange factors catalytic domain"/>
    <property type="match status" value="1"/>
</dbReference>
<feature type="compositionally biased region" description="Polar residues" evidence="3">
    <location>
        <begin position="223"/>
        <end position="241"/>
    </location>
</feature>
<dbReference type="InterPro" id="IPR036964">
    <property type="entry name" value="RASGEF_cat_dom_sf"/>
</dbReference>
<sequence length="873" mass="98755">MTINSNDYFNFGLIGEGKSKLLTSIDAQLVSSEKYIKKYCVNFCEKYQLDIISIENTPETDAAVFCANILSEADGVFIAYSATNSDTFLGVPELLDAFVEKDTPTYLISWYDKVRASKVDSELGSKLAYAFKADFEEIAIDDIEDIEREEKILQSKTNESIKNLFLNFIAKISAKRELERSRLLLLAKNGRLNEFKQQLLSVKKSSSTKPREHSVYPMPAIHASQTNPEEVKKNQNNNPDSPHQKNISDSHLHQTSQPTSPKSIQSSNFSADDNESKLLYNKVNDSNIIDINEHEPPLSRHFDIADIDNDGSGFKNILEEFSTNTNRDRGRLRQLKSGTLRSEISYEAPSFSDLQSPSINAGSFSTDDLIKRLTHETVHDVEFTKVFLMLYRKFMRPGQLLDRLMDRFDLFEGATPPQTLSTIRNVSVIHPCHLRVCNVLILWLTDYWVDFQSEKMRFTCQVFLETLSCRAPFTPIVHKLAGLIFRPPPSPLEVEAVNWGIPNSDEVDTSDSIKDEECLEFDDILQVNANNLSNQMMDLGVVIEHCDLDSDASVQSDSMPRRHSSNSAEEFLLLNSLSAGEKSSRSRTLSISSMDYPVPTNRVSFFSTLSNSGVASVSSKVSSAESINSPLSPDFSGVCGSSIISILEFMELSEEVIAQQLNLIEFEIFKKIQPRDMLHHIWNKKSKGRHASSVTASISHFNFISQWVATFVISQDKVKNRAKLLLKFMKIAVCLKSTNNYNTLMALLAGINSTALNRLKLTRKLLEDKTSFKSYLNLEKLMSSEKAFALYRAELKKSEMPCIPYLGVFLRDLLYIDESNKDIRPDGTVNLPKFLLIGDIILMIKSFQRRSHNIKKDPNVMKFIFGQPIMNED</sequence>
<dbReference type="Pfam" id="PF00617">
    <property type="entry name" value="RasGEF"/>
    <property type="match status" value="1"/>
</dbReference>
<organism evidence="6 7">
    <name type="scientific">Clydaea vesicula</name>
    <dbReference type="NCBI Taxonomy" id="447962"/>
    <lineage>
        <taxon>Eukaryota</taxon>
        <taxon>Fungi</taxon>
        <taxon>Fungi incertae sedis</taxon>
        <taxon>Chytridiomycota</taxon>
        <taxon>Chytridiomycota incertae sedis</taxon>
        <taxon>Chytridiomycetes</taxon>
        <taxon>Lobulomycetales</taxon>
        <taxon>Lobulomycetaceae</taxon>
        <taxon>Clydaea</taxon>
    </lineage>
</organism>
<dbReference type="GO" id="GO:0007265">
    <property type="term" value="P:Ras protein signal transduction"/>
    <property type="evidence" value="ECO:0007669"/>
    <property type="project" value="TreeGrafter"/>
</dbReference>
<dbReference type="SMART" id="SM00229">
    <property type="entry name" value="RasGEFN"/>
    <property type="match status" value="1"/>
</dbReference>
<gene>
    <name evidence="6" type="ORF">HK099_001171</name>
</gene>
<feature type="non-terminal residue" evidence="6">
    <location>
        <position position="873"/>
    </location>
</feature>
<dbReference type="CDD" id="cd06224">
    <property type="entry name" value="REM"/>
    <property type="match status" value="1"/>
</dbReference>
<protein>
    <submittedName>
        <fullName evidence="6">Uncharacterized protein</fullName>
    </submittedName>
</protein>
<dbReference type="EMBL" id="JADGJW010001306">
    <property type="protein sequence ID" value="KAJ3204388.1"/>
    <property type="molecule type" value="Genomic_DNA"/>
</dbReference>
<feature type="compositionally biased region" description="Polar residues" evidence="3">
    <location>
        <begin position="253"/>
        <end position="271"/>
    </location>
</feature>
<keyword evidence="7" id="KW-1185">Reference proteome</keyword>